<organism evidence="1 2">
    <name type="scientific">Spirosoma flavum</name>
    <dbReference type="NCBI Taxonomy" id="2048557"/>
    <lineage>
        <taxon>Bacteria</taxon>
        <taxon>Pseudomonadati</taxon>
        <taxon>Bacteroidota</taxon>
        <taxon>Cytophagia</taxon>
        <taxon>Cytophagales</taxon>
        <taxon>Cytophagaceae</taxon>
        <taxon>Spirosoma</taxon>
    </lineage>
</organism>
<evidence type="ECO:0000313" key="1">
    <source>
        <dbReference type="EMBL" id="MFD2932536.1"/>
    </source>
</evidence>
<dbReference type="Gene3D" id="2.40.160.130">
    <property type="entry name" value="Capsule assembly protein Wzi"/>
    <property type="match status" value="1"/>
</dbReference>
<sequence length="508" mass="56559">MRFVFLWIWCGLFIIANCTVVYGQRVNQYQLEIGGLASSDQTPFWLRANQYGTVPLKNPASRLNAGLRSDYRPTDSTGYRPKIDWGYGFNVVANVGATSQFLVPEAYLKGRLGAFELYVGRRKEVIGLVDTLLTSGSYIWSGNTLPIPKIQLSLPVFTAVPFTKGVISVMGTFSHGWFENSDRLVKSSYLHQSSFYGRLGKPSWRVRLYSGFNHQVMWAGHSDYLNSSVSTNGNLPSNIKYYPSVILGTRNPYPDDQSIQTISHFEENRVGNHLGSVDFAIEVSLNRWNLFAYRQFVYDDGSLFYGTNLDDGLNGLRIRNRDQPTGSAFFLKQVTFEYLFTGSQGGDLFILDDPKRRGRDDYFNNSQYIDGWTYFGRTIGTPFLTPQQEVSTSLPPRYGIANNRVSAFHMGLSALVFDKVDVTARLSFSRNAGTYAIPYLTIPSQFSGLVTASLPISLLGGAVLNGSLGFDSGKLLPNSIGAYVGLRKTGVLGGSHKRQVIVSPRRGF</sequence>
<dbReference type="RefSeq" id="WP_381496732.1">
    <property type="nucleotide sequence ID" value="NZ_JBHUOM010000001.1"/>
</dbReference>
<reference evidence="2" key="1">
    <citation type="journal article" date="2019" name="Int. J. Syst. Evol. Microbiol.">
        <title>The Global Catalogue of Microorganisms (GCM) 10K type strain sequencing project: providing services to taxonomists for standard genome sequencing and annotation.</title>
        <authorList>
            <consortium name="The Broad Institute Genomics Platform"/>
            <consortium name="The Broad Institute Genome Sequencing Center for Infectious Disease"/>
            <person name="Wu L."/>
            <person name="Ma J."/>
        </authorList>
    </citation>
    <scope>NUCLEOTIDE SEQUENCE [LARGE SCALE GENOMIC DNA]</scope>
    <source>
        <strain evidence="2">KCTC 52490</strain>
    </source>
</reference>
<dbReference type="InterPro" id="IPR038636">
    <property type="entry name" value="Wzi_sf"/>
</dbReference>
<proteinExistence type="predicted"/>
<accession>A0ABW6AAU1</accession>
<comment type="caution">
    <text evidence="1">The sequence shown here is derived from an EMBL/GenBank/DDBJ whole genome shotgun (WGS) entry which is preliminary data.</text>
</comment>
<protein>
    <submittedName>
        <fullName evidence="1">Capsule assembly Wzi family protein</fullName>
    </submittedName>
</protein>
<dbReference type="EMBL" id="JBHUOM010000001">
    <property type="protein sequence ID" value="MFD2932536.1"/>
    <property type="molecule type" value="Genomic_DNA"/>
</dbReference>
<keyword evidence="2" id="KW-1185">Reference proteome</keyword>
<evidence type="ECO:0000313" key="2">
    <source>
        <dbReference type="Proteomes" id="UP001597512"/>
    </source>
</evidence>
<gene>
    <name evidence="1" type="ORF">ACFS25_02015</name>
</gene>
<name>A0ABW6AAU1_9BACT</name>
<dbReference type="Proteomes" id="UP001597512">
    <property type="component" value="Unassembled WGS sequence"/>
</dbReference>